<dbReference type="InterPro" id="IPR035919">
    <property type="entry name" value="EAL_sf"/>
</dbReference>
<feature type="transmembrane region" description="Helical" evidence="1">
    <location>
        <begin position="142"/>
        <end position="160"/>
    </location>
</feature>
<dbReference type="InterPro" id="IPR029787">
    <property type="entry name" value="Nucleotide_cyclase"/>
</dbReference>
<dbReference type="SUPFAM" id="SSF141868">
    <property type="entry name" value="EAL domain-like"/>
    <property type="match status" value="1"/>
</dbReference>
<feature type="domain" description="EAL" evidence="2">
    <location>
        <begin position="433"/>
        <end position="682"/>
    </location>
</feature>
<evidence type="ECO:0000259" key="3">
    <source>
        <dbReference type="PROSITE" id="PS50887"/>
    </source>
</evidence>
<reference evidence="4 5" key="1">
    <citation type="submission" date="2024-09" db="EMBL/GenBank/DDBJ databases">
        <authorList>
            <person name="Sun Q."/>
            <person name="Mori K."/>
        </authorList>
    </citation>
    <scope>NUCLEOTIDE SEQUENCE [LARGE SCALE GENOMIC DNA]</scope>
    <source>
        <strain evidence="4 5">TBRC 5777</strain>
    </source>
</reference>
<dbReference type="PANTHER" id="PTHR33121">
    <property type="entry name" value="CYCLIC DI-GMP PHOSPHODIESTERASE PDEF"/>
    <property type="match status" value="1"/>
</dbReference>
<evidence type="ECO:0000256" key="1">
    <source>
        <dbReference type="SAM" id="Phobius"/>
    </source>
</evidence>
<protein>
    <submittedName>
        <fullName evidence="4">Bifunctional diguanylate cyclase/phosphodiesterase</fullName>
    </submittedName>
</protein>
<name>A0ABV6JY66_9PROT</name>
<feature type="transmembrane region" description="Helical" evidence="1">
    <location>
        <begin position="167"/>
        <end position="184"/>
    </location>
</feature>
<sequence length="693" mass="74003">MPAGAAGDPTAAGREARAGAALLRTVEADLAREGWRLHFAPVVEARYESDHREERVAQLRRAVVVGMLCYALYVLADLRLMPDMAEFALVTHIAVAPALSCVALWLLGVLRARWREALLFLCMVLVVAVPATEFWLSDSGLAVFYPISFTLLLIFGGTTLNLRFGWAVSFVAAAVAGLAALMLAKGTMPAAVVAVDVLVLVLVSLFTLLGNWRGEQAHRRAYLLSLLEQLRAQALAAEKVALTSLSTTDALTGVANRRQFDAQFAALLAGREASRAPLSVILLDVDHFKRFNDHYGHLAGDECLRVVAGALRDEMEAGDLLARYGGEEFAAVLPGRGARQGLAIAQRLRRAVERLAIPHAARGDALPVVTVSLGVASQRRGLRGLSPSQLLGRADRALYVAKEGGRNRVADGSNLSGARAQADEGAMAALRDAVALTAALRRALAEDALELRFQPVLPVGGGLPVGFEALVRWNDPERGSVSPAALVRAAEEAGMMAELGRWVLRRACQEARHWPAAVRLGVNISPLELMADGFGAAVAAILRDTGLPPERLLLEITEGMPLRLDGAVAENCRALQQLGVGLVLDDFGAGYCDLSYLRDLPLYAMKIDRLCLDLGEDERVLSTLRALVALAHGFGLRVVLEGIETAHHLALAREAGCDQVQGFHLGRPMVAAAVRRLLDGEAATADRAPSGAS</sequence>
<dbReference type="InterPro" id="IPR000160">
    <property type="entry name" value="GGDEF_dom"/>
</dbReference>
<dbReference type="Pfam" id="PF00563">
    <property type="entry name" value="EAL"/>
    <property type="match status" value="1"/>
</dbReference>
<dbReference type="CDD" id="cd01948">
    <property type="entry name" value="EAL"/>
    <property type="match status" value="1"/>
</dbReference>
<dbReference type="SUPFAM" id="SSF55073">
    <property type="entry name" value="Nucleotide cyclase"/>
    <property type="match status" value="1"/>
</dbReference>
<proteinExistence type="predicted"/>
<dbReference type="PROSITE" id="PS50887">
    <property type="entry name" value="GGDEF"/>
    <property type="match status" value="1"/>
</dbReference>
<feature type="transmembrane region" description="Helical" evidence="1">
    <location>
        <begin position="87"/>
        <end position="110"/>
    </location>
</feature>
<evidence type="ECO:0000313" key="5">
    <source>
        <dbReference type="Proteomes" id="UP001589865"/>
    </source>
</evidence>
<keyword evidence="1" id="KW-1133">Transmembrane helix</keyword>
<dbReference type="NCBIfam" id="TIGR00254">
    <property type="entry name" value="GGDEF"/>
    <property type="match status" value="1"/>
</dbReference>
<dbReference type="InterPro" id="IPR050706">
    <property type="entry name" value="Cyclic-di-GMP_PDE-like"/>
</dbReference>
<dbReference type="EMBL" id="JBHLUN010000017">
    <property type="protein sequence ID" value="MFC0410670.1"/>
    <property type="molecule type" value="Genomic_DNA"/>
</dbReference>
<keyword evidence="1" id="KW-0812">Transmembrane</keyword>
<comment type="caution">
    <text evidence="4">The sequence shown here is derived from an EMBL/GenBank/DDBJ whole genome shotgun (WGS) entry which is preliminary data.</text>
</comment>
<dbReference type="CDD" id="cd01949">
    <property type="entry name" value="GGDEF"/>
    <property type="match status" value="1"/>
</dbReference>
<keyword evidence="5" id="KW-1185">Reference proteome</keyword>
<dbReference type="Gene3D" id="3.30.70.270">
    <property type="match status" value="1"/>
</dbReference>
<evidence type="ECO:0000259" key="2">
    <source>
        <dbReference type="PROSITE" id="PS50883"/>
    </source>
</evidence>
<evidence type="ECO:0000313" key="4">
    <source>
        <dbReference type="EMBL" id="MFC0410670.1"/>
    </source>
</evidence>
<dbReference type="InterPro" id="IPR043128">
    <property type="entry name" value="Rev_trsase/Diguanyl_cyclase"/>
</dbReference>
<dbReference type="SMART" id="SM00267">
    <property type="entry name" value="GGDEF"/>
    <property type="match status" value="1"/>
</dbReference>
<feature type="transmembrane region" description="Helical" evidence="1">
    <location>
        <begin position="190"/>
        <end position="210"/>
    </location>
</feature>
<keyword evidence="1" id="KW-0472">Membrane</keyword>
<feature type="transmembrane region" description="Helical" evidence="1">
    <location>
        <begin position="117"/>
        <end position="136"/>
    </location>
</feature>
<dbReference type="RefSeq" id="WP_377046425.1">
    <property type="nucleotide sequence ID" value="NZ_JBHLUN010000017.1"/>
</dbReference>
<feature type="transmembrane region" description="Helical" evidence="1">
    <location>
        <begin position="62"/>
        <end position="81"/>
    </location>
</feature>
<dbReference type="PROSITE" id="PS50883">
    <property type="entry name" value="EAL"/>
    <property type="match status" value="1"/>
</dbReference>
<dbReference type="Gene3D" id="3.20.20.450">
    <property type="entry name" value="EAL domain"/>
    <property type="match status" value="1"/>
</dbReference>
<dbReference type="Pfam" id="PF00990">
    <property type="entry name" value="GGDEF"/>
    <property type="match status" value="1"/>
</dbReference>
<dbReference type="InterPro" id="IPR001633">
    <property type="entry name" value="EAL_dom"/>
</dbReference>
<dbReference type="PANTHER" id="PTHR33121:SF70">
    <property type="entry name" value="SIGNALING PROTEIN YKOW"/>
    <property type="match status" value="1"/>
</dbReference>
<gene>
    <name evidence="4" type="ORF">ACFFGY_20675</name>
</gene>
<accession>A0ABV6JY66</accession>
<dbReference type="SMART" id="SM00052">
    <property type="entry name" value="EAL"/>
    <property type="match status" value="1"/>
</dbReference>
<organism evidence="4 5">
    <name type="scientific">Roseomonas elaeocarpi</name>
    <dbReference type="NCBI Taxonomy" id="907779"/>
    <lineage>
        <taxon>Bacteria</taxon>
        <taxon>Pseudomonadati</taxon>
        <taxon>Pseudomonadota</taxon>
        <taxon>Alphaproteobacteria</taxon>
        <taxon>Acetobacterales</taxon>
        <taxon>Roseomonadaceae</taxon>
        <taxon>Roseomonas</taxon>
    </lineage>
</organism>
<feature type="domain" description="GGDEF" evidence="3">
    <location>
        <begin position="276"/>
        <end position="414"/>
    </location>
</feature>
<dbReference type="Proteomes" id="UP001589865">
    <property type="component" value="Unassembled WGS sequence"/>
</dbReference>